<dbReference type="Pfam" id="PF13687">
    <property type="entry name" value="DUF4153"/>
    <property type="match status" value="1"/>
</dbReference>
<feature type="chain" id="PRO_5041297601" description="DUF7057 domain-containing protein" evidence="3">
    <location>
        <begin position="17"/>
        <end position="739"/>
    </location>
</feature>
<keyword evidence="1" id="KW-0479">Metal-binding</keyword>
<feature type="binding site" evidence="1">
    <location>
        <position position="576"/>
    </location>
    <ligand>
        <name>Zn(2+)</name>
        <dbReference type="ChEBI" id="CHEBI:29105"/>
    </ligand>
</feature>
<accession>A0AA38XYI1</accession>
<sequence>MIVLIALLQGLALYAAQELAPHWPFHDLANRYSWNAWVLTVPSAIALTLGHLRDRRLWLHALLASLLVIALAAWVGWNLAGVENIWVASLRDPLSISLAIAAFVLLPWWQFRLQHGHWRADYPALFERAWQNGLILLVAALFTGLAWMLLWLWAALFSVVKVDFFHHLFRERAFVALATGTLAGFGVLIGRTQHHAIQIIRQVLFALCRGLLPLLSFIAVLFVISLPLTGLASPGGYRSQAQELLTLAVLLVCMVNAVYQRSGIDRPYPAMLRRVVEASLLVLPVYTGVALYSLALRIGQYGWTIERFWGVGVGVLTAGYAAGYALAVVRRNERWLQGIEPVNRVMCWAVLALAVLGNTPLLDPARIAARSLAERVRADPSTLTVNDSRQLRQYNGRPGVDALRALQQDPVIQADRRATAIIAQQMKGERGASYTLEDYVEAGVYDLPTLKQRITLAKGSASPPDTWWTSVLEHMNASDCVKEDNGCIALQRDLDGDGQQEVLLCKEGRSRGPECALHVWQDAQWREAAEVNFREDDGKAADQALRDGQLRIAPSRQAMSGYCRIAPGHPVHEYYHANEYGFPQRDERELFERLLLEINQAGLSWETILKKREGFRAAYDAFDVDRVAAYAEQDIERLLSDPGIIRNRLKVLAAIHNAQVIQQLRQSHGSFAAWLDAHHPRSKADWVKLFKKTFRFTGGEITGEFLMSLGYLPGAHAEDCPVHAKLLKLAPPWVQASAG</sequence>
<evidence type="ECO:0000256" key="1">
    <source>
        <dbReference type="PIRSR" id="PIRSR605019-1"/>
    </source>
</evidence>
<organism evidence="5">
    <name type="scientific">Knufia peltigerae</name>
    <dbReference type="NCBI Taxonomy" id="1002370"/>
    <lineage>
        <taxon>Eukaryota</taxon>
        <taxon>Fungi</taxon>
        <taxon>Dikarya</taxon>
        <taxon>Ascomycota</taxon>
        <taxon>Pezizomycotina</taxon>
        <taxon>Eurotiomycetes</taxon>
        <taxon>Chaetothyriomycetidae</taxon>
        <taxon>Chaetothyriales</taxon>
        <taxon>Trichomeriaceae</taxon>
        <taxon>Knufia</taxon>
    </lineage>
</organism>
<dbReference type="InterPro" id="IPR011257">
    <property type="entry name" value="DNA_glycosylase"/>
</dbReference>
<dbReference type="AlphaFoldDB" id="A0AA38XYI1"/>
<dbReference type="PANTHER" id="PTHR30037:SF4">
    <property type="entry name" value="DNA-3-METHYLADENINE GLYCOSYLASE I"/>
    <property type="match status" value="1"/>
</dbReference>
<feature type="transmembrane region" description="Helical" evidence="2">
    <location>
        <begin position="244"/>
        <end position="263"/>
    </location>
</feature>
<dbReference type="InterPro" id="IPR052891">
    <property type="entry name" value="DNA-3mA_glycosylase"/>
</dbReference>
<protein>
    <recommendedName>
        <fullName evidence="4">DUF7057 domain-containing protein</fullName>
    </recommendedName>
</protein>
<comment type="caution">
    <text evidence="5">The sequence shown here is derived from an EMBL/GenBank/DDBJ whole genome shotgun (WGS) entry which is preliminary data.</text>
</comment>
<dbReference type="GO" id="GO:0008725">
    <property type="term" value="F:DNA-3-methyladenine glycosylase activity"/>
    <property type="evidence" value="ECO:0007669"/>
    <property type="project" value="InterPro"/>
</dbReference>
<feature type="transmembrane region" description="Helical" evidence="2">
    <location>
        <begin position="95"/>
        <end position="113"/>
    </location>
</feature>
<keyword evidence="2" id="KW-0472">Membrane</keyword>
<dbReference type="EMBL" id="JAPDRN010000070">
    <property type="protein sequence ID" value="KAJ9628953.1"/>
    <property type="molecule type" value="Genomic_DNA"/>
</dbReference>
<reference evidence="5" key="1">
    <citation type="submission" date="2022-10" db="EMBL/GenBank/DDBJ databases">
        <title>Culturing micro-colonial fungi from biological soil crusts in the Mojave desert and describing Neophaeococcomyces mojavensis, and introducing the new genera and species Taxawa tesnikishii.</title>
        <authorList>
            <person name="Kurbessoian T."/>
            <person name="Stajich J.E."/>
        </authorList>
    </citation>
    <scope>NUCLEOTIDE SEQUENCE</scope>
    <source>
        <strain evidence="5">TK_35</strain>
    </source>
</reference>
<dbReference type="InterPro" id="IPR055485">
    <property type="entry name" value="DUF7057"/>
</dbReference>
<dbReference type="InterPro" id="IPR005019">
    <property type="entry name" value="Adenine_glyco"/>
</dbReference>
<keyword evidence="2" id="KW-1133">Transmembrane helix</keyword>
<feature type="transmembrane region" description="Helical" evidence="2">
    <location>
        <begin position="173"/>
        <end position="191"/>
    </location>
</feature>
<evidence type="ECO:0000256" key="3">
    <source>
        <dbReference type="SAM" id="SignalP"/>
    </source>
</evidence>
<gene>
    <name evidence="5" type="ORF">H2204_009111</name>
</gene>
<feature type="signal peptide" evidence="3">
    <location>
        <begin position="1"/>
        <end position="16"/>
    </location>
</feature>
<dbReference type="Gene3D" id="1.10.340.30">
    <property type="entry name" value="Hypothetical protein, domain 2"/>
    <property type="match status" value="1"/>
</dbReference>
<keyword evidence="3" id="KW-0732">Signal</keyword>
<feature type="transmembrane region" description="Helical" evidence="2">
    <location>
        <begin position="203"/>
        <end position="224"/>
    </location>
</feature>
<name>A0AA38XYI1_9EURO</name>
<feature type="transmembrane region" description="Helical" evidence="2">
    <location>
        <begin position="57"/>
        <end position="75"/>
    </location>
</feature>
<evidence type="ECO:0000259" key="4">
    <source>
        <dbReference type="Pfam" id="PF23167"/>
    </source>
</evidence>
<dbReference type="GO" id="GO:0046872">
    <property type="term" value="F:metal ion binding"/>
    <property type="evidence" value="ECO:0007669"/>
    <property type="project" value="UniProtKB-KW"/>
</dbReference>
<feature type="transmembrane region" description="Helical" evidence="2">
    <location>
        <begin position="33"/>
        <end position="50"/>
    </location>
</feature>
<dbReference type="Pfam" id="PF23167">
    <property type="entry name" value="DUF7057"/>
    <property type="match status" value="1"/>
</dbReference>
<evidence type="ECO:0000256" key="2">
    <source>
        <dbReference type="SAM" id="Phobius"/>
    </source>
</evidence>
<feature type="transmembrane region" description="Helical" evidence="2">
    <location>
        <begin position="134"/>
        <end position="153"/>
    </location>
</feature>
<feature type="transmembrane region" description="Helical" evidence="2">
    <location>
        <begin position="275"/>
        <end position="296"/>
    </location>
</feature>
<dbReference type="GO" id="GO:0006284">
    <property type="term" value="P:base-excision repair"/>
    <property type="evidence" value="ECO:0007669"/>
    <property type="project" value="InterPro"/>
</dbReference>
<keyword evidence="1" id="KW-0862">Zinc</keyword>
<evidence type="ECO:0000313" key="5">
    <source>
        <dbReference type="EMBL" id="KAJ9628953.1"/>
    </source>
</evidence>
<dbReference type="PANTHER" id="PTHR30037">
    <property type="entry name" value="DNA-3-METHYLADENINE GLYCOSYLASE 1"/>
    <property type="match status" value="1"/>
</dbReference>
<dbReference type="Pfam" id="PF03352">
    <property type="entry name" value="Adenine_glyco"/>
    <property type="match status" value="1"/>
</dbReference>
<proteinExistence type="predicted"/>
<feature type="binding site" evidence="1">
    <location>
        <position position="563"/>
    </location>
    <ligand>
        <name>Zn(2+)</name>
        <dbReference type="ChEBI" id="CHEBI:29105"/>
    </ligand>
</feature>
<dbReference type="SUPFAM" id="SSF48150">
    <property type="entry name" value="DNA-glycosylase"/>
    <property type="match status" value="1"/>
</dbReference>
<feature type="domain" description="DUF7057" evidence="4">
    <location>
        <begin position="449"/>
        <end position="524"/>
    </location>
</feature>
<keyword evidence="2" id="KW-0812">Transmembrane</keyword>
<feature type="transmembrane region" description="Helical" evidence="2">
    <location>
        <begin position="308"/>
        <end position="329"/>
    </location>
</feature>
<dbReference type="InterPro" id="IPR025291">
    <property type="entry name" value="DUF4153"/>
</dbReference>
<feature type="transmembrane region" description="Helical" evidence="2">
    <location>
        <begin position="341"/>
        <end position="362"/>
    </location>
</feature>